<evidence type="ECO:0000256" key="1">
    <source>
        <dbReference type="SAM" id="MobiDB-lite"/>
    </source>
</evidence>
<accession>A0A8H7W200</accession>
<feature type="compositionally biased region" description="Polar residues" evidence="1">
    <location>
        <begin position="78"/>
        <end position="88"/>
    </location>
</feature>
<gene>
    <name evidence="3" type="ORF">IFR04_012677</name>
</gene>
<keyword evidence="2" id="KW-0812">Transmembrane</keyword>
<organism evidence="3 4">
    <name type="scientific">Cadophora malorum</name>
    <dbReference type="NCBI Taxonomy" id="108018"/>
    <lineage>
        <taxon>Eukaryota</taxon>
        <taxon>Fungi</taxon>
        <taxon>Dikarya</taxon>
        <taxon>Ascomycota</taxon>
        <taxon>Pezizomycotina</taxon>
        <taxon>Leotiomycetes</taxon>
        <taxon>Helotiales</taxon>
        <taxon>Ploettnerulaceae</taxon>
        <taxon>Cadophora</taxon>
    </lineage>
</organism>
<dbReference type="AlphaFoldDB" id="A0A8H7W200"/>
<name>A0A8H7W200_9HELO</name>
<keyword evidence="4" id="KW-1185">Reference proteome</keyword>
<reference evidence="3" key="1">
    <citation type="submission" date="2021-02" db="EMBL/GenBank/DDBJ databases">
        <title>Genome sequence Cadophora malorum strain M34.</title>
        <authorList>
            <person name="Stefanovic E."/>
            <person name="Vu D."/>
            <person name="Scully C."/>
            <person name="Dijksterhuis J."/>
            <person name="Roader J."/>
            <person name="Houbraken J."/>
        </authorList>
    </citation>
    <scope>NUCLEOTIDE SEQUENCE</scope>
    <source>
        <strain evidence="3">M34</strain>
    </source>
</reference>
<dbReference type="EMBL" id="JAFJYH010000277">
    <property type="protein sequence ID" value="KAG4414190.1"/>
    <property type="molecule type" value="Genomic_DNA"/>
</dbReference>
<evidence type="ECO:0000256" key="2">
    <source>
        <dbReference type="SAM" id="Phobius"/>
    </source>
</evidence>
<evidence type="ECO:0000313" key="4">
    <source>
        <dbReference type="Proteomes" id="UP000664132"/>
    </source>
</evidence>
<feature type="compositionally biased region" description="Low complexity" evidence="1">
    <location>
        <begin position="16"/>
        <end position="36"/>
    </location>
</feature>
<keyword evidence="2" id="KW-0472">Membrane</keyword>
<keyword evidence="2" id="KW-1133">Transmembrane helix</keyword>
<comment type="caution">
    <text evidence="3">The sequence shown here is derived from an EMBL/GenBank/DDBJ whole genome shotgun (WGS) entry which is preliminary data.</text>
</comment>
<dbReference type="Proteomes" id="UP000664132">
    <property type="component" value="Unassembled WGS sequence"/>
</dbReference>
<protein>
    <submittedName>
        <fullName evidence="3">Uncharacterized protein</fullName>
    </submittedName>
</protein>
<proteinExistence type="predicted"/>
<feature type="region of interest" description="Disordered" evidence="1">
    <location>
        <begin position="1"/>
        <end position="88"/>
    </location>
</feature>
<sequence length="139" mass="14999">MASKSAAPTVEAEAFSTSTFDDNSNSNTNLNATSFLDQAPPPYILNSSSVPQYQPIDSKRVDNANNSNRAEPAKPTGQGPSSFPTQAQHGSASAIGFAIGGMLDNNRRSVLWVFWLFIAGLAFYFAQSTWFAWLDRGSN</sequence>
<evidence type="ECO:0000313" key="3">
    <source>
        <dbReference type="EMBL" id="KAG4414190.1"/>
    </source>
</evidence>
<feature type="transmembrane region" description="Helical" evidence="2">
    <location>
        <begin position="110"/>
        <end position="133"/>
    </location>
</feature>